<accession>A0A0R1JTQ4</accession>
<feature type="transmembrane region" description="Helical" evidence="6">
    <location>
        <begin position="432"/>
        <end position="455"/>
    </location>
</feature>
<feature type="transmembrane region" description="Helical" evidence="6">
    <location>
        <begin position="362"/>
        <end position="381"/>
    </location>
</feature>
<dbReference type="InterPro" id="IPR011701">
    <property type="entry name" value="MFS"/>
</dbReference>
<keyword evidence="9" id="KW-1185">Reference proteome</keyword>
<dbReference type="Gene3D" id="1.20.1720.10">
    <property type="entry name" value="Multidrug resistance protein D"/>
    <property type="match status" value="1"/>
</dbReference>
<feature type="transmembrane region" description="Helical" evidence="6">
    <location>
        <begin position="137"/>
        <end position="160"/>
    </location>
</feature>
<keyword evidence="2" id="KW-0813">Transport</keyword>
<evidence type="ECO:0000256" key="6">
    <source>
        <dbReference type="SAM" id="Phobius"/>
    </source>
</evidence>
<feature type="transmembrane region" description="Helical" evidence="6">
    <location>
        <begin position="402"/>
        <end position="420"/>
    </location>
</feature>
<evidence type="ECO:0000313" key="8">
    <source>
        <dbReference type="EMBL" id="KRK71114.1"/>
    </source>
</evidence>
<dbReference type="PANTHER" id="PTHR42718:SF9">
    <property type="entry name" value="MAJOR FACILITATOR SUPERFAMILY MULTIDRUG TRANSPORTER MFSC"/>
    <property type="match status" value="1"/>
</dbReference>
<evidence type="ECO:0000256" key="4">
    <source>
        <dbReference type="ARBA" id="ARBA00022989"/>
    </source>
</evidence>
<evidence type="ECO:0000256" key="2">
    <source>
        <dbReference type="ARBA" id="ARBA00022448"/>
    </source>
</evidence>
<feature type="transmembrane region" description="Helical" evidence="6">
    <location>
        <begin position="225"/>
        <end position="245"/>
    </location>
</feature>
<evidence type="ECO:0000259" key="7">
    <source>
        <dbReference type="PROSITE" id="PS50850"/>
    </source>
</evidence>
<feature type="transmembrane region" description="Helical" evidence="6">
    <location>
        <begin position="265"/>
        <end position="290"/>
    </location>
</feature>
<dbReference type="OrthoDB" id="9816041at2"/>
<dbReference type="RefSeq" id="WP_056951839.1">
    <property type="nucleotide sequence ID" value="NZ_AZDJ01000030.1"/>
</dbReference>
<evidence type="ECO:0000256" key="1">
    <source>
        <dbReference type="ARBA" id="ARBA00004651"/>
    </source>
</evidence>
<sequence>MKTKIPLRVIGAIVATGLMSFCGVVIETAMNITFPTLMREFQVSTNTVQWMTTLYLLVVAVMVPMSAVLKRRFKTRHLFLCAIALFMLGVVLDAVAPSFSMLLIGRGVQGLGTGIALPLMFNIILEQVPRPKIGMMMGVGTMITGVAPAVGPTFGGIVVATLSWRMVFVLLLPLLVVALVLGVRCIDQAQPTQTVTVDGWSVLLIVLGFGGAIFGISNWGSEPFWQWGVAGALAVGVVALAGLVWRSLHLSEPIINLRLFGQLRFSVAILAFVGLQISALGLSCLLPNVIQLVNHQSALVAGLIVLPGAAIGAVMGPLGGRLFDARGPRLPMRLGTLLTVVGSAVMLGFAQRLSDGVILGSYILFMVGMGLSYGNMMTLGLQPLEQAARTDGNAIFNTLQQFAAAVGTSLVAAIVAAAQQQAPLVAGTRSGAMVSLVVLTGLLILSAGLTGWLTARQS</sequence>
<feature type="transmembrane region" description="Helical" evidence="6">
    <location>
        <begin position="296"/>
        <end position="318"/>
    </location>
</feature>
<name>A0A0R1JTQ4_9LACO</name>
<dbReference type="PRINTS" id="PR01036">
    <property type="entry name" value="TCRTETB"/>
</dbReference>
<feature type="transmembrane region" description="Helical" evidence="6">
    <location>
        <begin position="78"/>
        <end position="96"/>
    </location>
</feature>
<keyword evidence="5 6" id="KW-0472">Membrane</keyword>
<dbReference type="Pfam" id="PF07690">
    <property type="entry name" value="MFS_1"/>
    <property type="match status" value="1"/>
</dbReference>
<dbReference type="Proteomes" id="UP000051804">
    <property type="component" value="Unassembled WGS sequence"/>
</dbReference>
<feature type="transmembrane region" description="Helical" evidence="6">
    <location>
        <begin position="166"/>
        <end position="186"/>
    </location>
</feature>
<feature type="transmembrane region" description="Helical" evidence="6">
    <location>
        <begin position="7"/>
        <end position="30"/>
    </location>
</feature>
<dbReference type="PATRIC" id="fig|1291734.4.peg.309"/>
<organism evidence="8 9">
    <name type="scientific">Lacticaseibacillus nasuensis JCM 17158</name>
    <dbReference type="NCBI Taxonomy" id="1291734"/>
    <lineage>
        <taxon>Bacteria</taxon>
        <taxon>Bacillati</taxon>
        <taxon>Bacillota</taxon>
        <taxon>Bacilli</taxon>
        <taxon>Lactobacillales</taxon>
        <taxon>Lactobacillaceae</taxon>
        <taxon>Lacticaseibacillus</taxon>
    </lineage>
</organism>
<dbReference type="PANTHER" id="PTHR42718">
    <property type="entry name" value="MAJOR FACILITATOR SUPERFAMILY MULTIDRUG TRANSPORTER MFSC"/>
    <property type="match status" value="1"/>
</dbReference>
<protein>
    <submittedName>
        <fullName evidence="8">Major facilitator superfamily permease</fullName>
    </submittedName>
</protein>
<feature type="domain" description="Major facilitator superfamily (MFS) profile" evidence="7">
    <location>
        <begin position="8"/>
        <end position="458"/>
    </location>
</feature>
<evidence type="ECO:0000313" key="9">
    <source>
        <dbReference type="Proteomes" id="UP000051804"/>
    </source>
</evidence>
<dbReference type="Gene3D" id="1.20.1250.20">
    <property type="entry name" value="MFS general substrate transporter like domains"/>
    <property type="match status" value="1"/>
</dbReference>
<proteinExistence type="predicted"/>
<dbReference type="SUPFAM" id="SSF103473">
    <property type="entry name" value="MFS general substrate transporter"/>
    <property type="match status" value="1"/>
</dbReference>
<gene>
    <name evidence="8" type="ORF">FD02_GL000299</name>
</gene>
<keyword evidence="4 6" id="KW-1133">Transmembrane helix</keyword>
<feature type="transmembrane region" description="Helical" evidence="6">
    <location>
        <begin position="50"/>
        <end position="69"/>
    </location>
</feature>
<evidence type="ECO:0000256" key="5">
    <source>
        <dbReference type="ARBA" id="ARBA00023136"/>
    </source>
</evidence>
<feature type="transmembrane region" description="Helical" evidence="6">
    <location>
        <begin position="108"/>
        <end position="125"/>
    </location>
</feature>
<dbReference type="InterPro" id="IPR020846">
    <property type="entry name" value="MFS_dom"/>
</dbReference>
<dbReference type="STRING" id="1291734.FD02_GL000299"/>
<dbReference type="AlphaFoldDB" id="A0A0R1JTQ4"/>
<dbReference type="GO" id="GO:0005886">
    <property type="term" value="C:plasma membrane"/>
    <property type="evidence" value="ECO:0007669"/>
    <property type="project" value="UniProtKB-SubCell"/>
</dbReference>
<feature type="transmembrane region" description="Helical" evidence="6">
    <location>
        <begin position="330"/>
        <end position="350"/>
    </location>
</feature>
<comment type="subcellular location">
    <subcellularLocation>
        <location evidence="1">Cell membrane</location>
        <topology evidence="1">Multi-pass membrane protein</topology>
    </subcellularLocation>
</comment>
<evidence type="ECO:0000256" key="3">
    <source>
        <dbReference type="ARBA" id="ARBA00022692"/>
    </source>
</evidence>
<dbReference type="GO" id="GO:0022857">
    <property type="term" value="F:transmembrane transporter activity"/>
    <property type="evidence" value="ECO:0007669"/>
    <property type="project" value="InterPro"/>
</dbReference>
<comment type="caution">
    <text evidence="8">The sequence shown here is derived from an EMBL/GenBank/DDBJ whole genome shotgun (WGS) entry which is preliminary data.</text>
</comment>
<dbReference type="InterPro" id="IPR036259">
    <property type="entry name" value="MFS_trans_sf"/>
</dbReference>
<reference evidence="8 9" key="1">
    <citation type="journal article" date="2015" name="Genome Announc.">
        <title>Expanding the biotechnology potential of lactobacilli through comparative genomics of 213 strains and associated genera.</title>
        <authorList>
            <person name="Sun Z."/>
            <person name="Harris H.M."/>
            <person name="McCann A."/>
            <person name="Guo C."/>
            <person name="Argimon S."/>
            <person name="Zhang W."/>
            <person name="Yang X."/>
            <person name="Jeffery I.B."/>
            <person name="Cooney J.C."/>
            <person name="Kagawa T.F."/>
            <person name="Liu W."/>
            <person name="Song Y."/>
            <person name="Salvetti E."/>
            <person name="Wrobel A."/>
            <person name="Rasinkangas P."/>
            <person name="Parkhill J."/>
            <person name="Rea M.C."/>
            <person name="O'Sullivan O."/>
            <person name="Ritari J."/>
            <person name="Douillard F.P."/>
            <person name="Paul Ross R."/>
            <person name="Yang R."/>
            <person name="Briner A.E."/>
            <person name="Felis G.E."/>
            <person name="de Vos W.M."/>
            <person name="Barrangou R."/>
            <person name="Klaenhammer T.R."/>
            <person name="Caufield P.W."/>
            <person name="Cui Y."/>
            <person name="Zhang H."/>
            <person name="O'Toole P.W."/>
        </authorList>
    </citation>
    <scope>NUCLEOTIDE SEQUENCE [LARGE SCALE GENOMIC DNA]</scope>
    <source>
        <strain evidence="8 9">JCM 17158</strain>
    </source>
</reference>
<feature type="transmembrane region" description="Helical" evidence="6">
    <location>
        <begin position="198"/>
        <end position="219"/>
    </location>
</feature>
<keyword evidence="3 6" id="KW-0812">Transmembrane</keyword>
<dbReference type="EMBL" id="AZDJ01000030">
    <property type="protein sequence ID" value="KRK71114.1"/>
    <property type="molecule type" value="Genomic_DNA"/>
</dbReference>
<dbReference type="PROSITE" id="PS50850">
    <property type="entry name" value="MFS"/>
    <property type="match status" value="1"/>
</dbReference>